<evidence type="ECO:0000313" key="4">
    <source>
        <dbReference type="EMBL" id="KAF0414815.1"/>
    </source>
</evidence>
<dbReference type="Proteomes" id="UP000472573">
    <property type="component" value="Unassembled WGS sequence"/>
</dbReference>
<comment type="caution">
    <text evidence="5">The sequence shown here is derived from an EMBL/GenBank/DDBJ whole genome shotgun (WGS) entry which is preliminary data.</text>
</comment>
<dbReference type="Pfam" id="PF00072">
    <property type="entry name" value="Response_reg"/>
    <property type="match status" value="1"/>
</dbReference>
<dbReference type="EMBL" id="JADOFV010000001">
    <property type="protein sequence ID" value="MBF7126734.1"/>
    <property type="molecule type" value="Genomic_DNA"/>
</dbReference>
<proteinExistence type="predicted"/>
<dbReference type="Gene3D" id="3.40.50.2300">
    <property type="match status" value="1"/>
</dbReference>
<dbReference type="PANTHER" id="PTHR37299:SF1">
    <property type="entry name" value="STAGE 0 SPORULATION PROTEIN A HOMOLOG"/>
    <property type="match status" value="1"/>
</dbReference>
<dbReference type="PANTHER" id="PTHR37299">
    <property type="entry name" value="TRANSCRIPTIONAL REGULATOR-RELATED"/>
    <property type="match status" value="1"/>
</dbReference>
<name>A0A6L5A2S0_PEDPE</name>
<dbReference type="InterPro" id="IPR007492">
    <property type="entry name" value="LytTR_DNA-bd_dom"/>
</dbReference>
<dbReference type="InterPro" id="IPR046947">
    <property type="entry name" value="LytR-like"/>
</dbReference>
<accession>A0A6L5A2S0</accession>
<dbReference type="GO" id="GO:0000156">
    <property type="term" value="F:phosphorelay response regulator activity"/>
    <property type="evidence" value="ECO:0007669"/>
    <property type="project" value="InterPro"/>
</dbReference>
<dbReference type="PROSITE" id="PS50110">
    <property type="entry name" value="RESPONSE_REGULATORY"/>
    <property type="match status" value="1"/>
</dbReference>
<evidence type="ECO:0000256" key="1">
    <source>
        <dbReference type="PROSITE-ProRule" id="PRU00169"/>
    </source>
</evidence>
<reference evidence="5" key="4">
    <citation type="submission" date="2020-11" db="EMBL/GenBank/DDBJ databases">
        <title>Antibiotic susceptibility profiles of Pediococcus pentosaceus from various origins and their implications for the safety assessment of strains with food-technology applications.</title>
        <authorList>
            <person name="Shani N."/>
            <person name="Oberhaensli S."/>
            <person name="Arias E."/>
        </authorList>
    </citation>
    <scope>NUCLEOTIDE SEQUENCE</scope>
    <source>
        <strain evidence="5">FAM 19164</strain>
    </source>
</reference>
<dbReference type="InterPro" id="IPR001789">
    <property type="entry name" value="Sig_transdc_resp-reg_receiver"/>
</dbReference>
<dbReference type="GO" id="GO:0003677">
    <property type="term" value="F:DNA binding"/>
    <property type="evidence" value="ECO:0007669"/>
    <property type="project" value="UniProtKB-KW"/>
</dbReference>
<reference evidence="6" key="3">
    <citation type="submission" date="2020-03" db="EMBL/GenBank/DDBJ databases">
        <title>SpeciesPrimer: A bioinformatics pipeline dedicated to the design of qPCR primers for the quantification of bacterial species.</title>
        <authorList>
            <person name="Dreier M."/>
            <person name="Berthoud H."/>
            <person name="Shani N."/>
            <person name="Wechsler D."/>
            <person name="Junier P."/>
        </authorList>
    </citation>
    <scope>NUCLEOTIDE SEQUENCE [LARGE SCALE GENOMIC DNA]</scope>
    <source>
        <strain evidence="6">FAM13073</strain>
    </source>
</reference>
<reference evidence="4" key="2">
    <citation type="submission" date="2019-12" db="EMBL/GenBank/DDBJ databases">
        <title>SpeciesPrimer: A bioinformatics pipeline dedicated to the design of qPCR primers for the quantification of bacterial species.</title>
        <authorList>
            <person name="Dreier M."/>
            <person name="Berthoud H."/>
            <person name="Shani N."/>
            <person name="Wechsler D."/>
            <person name="Junier P."/>
        </authorList>
    </citation>
    <scope>NUCLEOTIDE SEQUENCE</scope>
    <source>
        <strain evidence="4">FAM13073</strain>
    </source>
</reference>
<feature type="domain" description="HTH LytTR-type" evidence="3">
    <location>
        <begin position="137"/>
        <end position="242"/>
    </location>
</feature>
<dbReference type="Gene3D" id="2.40.50.40">
    <property type="match status" value="1"/>
</dbReference>
<reference evidence="4" key="1">
    <citation type="submission" date="2019-10" db="EMBL/GenBank/DDBJ databases">
        <authorList>
            <person name="Irmler S."/>
            <person name="Berthoud H."/>
            <person name="Roetschi A."/>
            <person name="Arias E."/>
            <person name="Shani N."/>
            <person name="Wuethrich D."/>
            <person name="Bruggmann R."/>
        </authorList>
    </citation>
    <scope>NUCLEOTIDE SEQUENCE</scope>
    <source>
        <strain evidence="4">FAM13073</strain>
    </source>
</reference>
<evidence type="ECO:0000313" key="5">
    <source>
        <dbReference type="EMBL" id="MBF7126734.1"/>
    </source>
</evidence>
<gene>
    <name evidence="4" type="ORF">GBO79_00390</name>
    <name evidence="5" type="ORF">ITQ97_02630</name>
</gene>
<evidence type="ECO:0000259" key="2">
    <source>
        <dbReference type="PROSITE" id="PS50110"/>
    </source>
</evidence>
<keyword evidence="5" id="KW-0238">DNA-binding</keyword>
<dbReference type="GeneID" id="33061489"/>
<dbReference type="Proteomes" id="UP000743107">
    <property type="component" value="Unassembled WGS sequence"/>
</dbReference>
<dbReference type="SMART" id="SM00850">
    <property type="entry name" value="LytTR"/>
    <property type="match status" value="1"/>
</dbReference>
<feature type="domain" description="Response regulatory" evidence="2">
    <location>
        <begin position="2"/>
        <end position="117"/>
    </location>
</feature>
<feature type="modified residue" description="4-aspartylphosphate" evidence="1">
    <location>
        <position position="53"/>
    </location>
</feature>
<dbReference type="Pfam" id="PF04397">
    <property type="entry name" value="LytTR"/>
    <property type="match status" value="1"/>
</dbReference>
<dbReference type="InterPro" id="IPR011006">
    <property type="entry name" value="CheY-like_superfamily"/>
</dbReference>
<keyword evidence="1" id="KW-0597">Phosphoprotein</keyword>
<keyword evidence="6" id="KW-1185">Reference proteome</keyword>
<dbReference type="OMA" id="HEDFAVQ"/>
<organism evidence="5 7">
    <name type="scientific">Pediococcus pentosaceus</name>
    <dbReference type="NCBI Taxonomy" id="1255"/>
    <lineage>
        <taxon>Bacteria</taxon>
        <taxon>Bacillati</taxon>
        <taxon>Bacillota</taxon>
        <taxon>Bacilli</taxon>
        <taxon>Lactobacillales</taxon>
        <taxon>Lactobacillaceae</taxon>
        <taxon>Pediococcus</taxon>
    </lineage>
</organism>
<sequence>MKILIVDDEPLARSELDFLLRNNPLVDSVSEAEGVTEAKQKLMTDQPDLMFLDIRLDDGNGMSFAKFLKKEEKLRPYIVFATAYDQYALDAFDVNATDYILKPFEKDRIDETLKRVDRILKKPEALVNSDMCKNPRLSVTVDERTIIIKKSDILYLEAQNGNVLIYTKNLPLISSKQTLINLEKQLDPEQFLRVHRSFLVNLDMILEFQPSFNHTYELTLINGTKITVSRSYVAKTKKVLGIG</sequence>
<dbReference type="RefSeq" id="WP_011673207.1">
    <property type="nucleotide sequence ID" value="NZ_CABMIS010000006.1"/>
</dbReference>
<dbReference type="Gene3D" id="2.20.25.10">
    <property type="match status" value="1"/>
</dbReference>
<dbReference type="SMART" id="SM00448">
    <property type="entry name" value="REC"/>
    <property type="match status" value="1"/>
</dbReference>
<evidence type="ECO:0000313" key="6">
    <source>
        <dbReference type="Proteomes" id="UP000472573"/>
    </source>
</evidence>
<dbReference type="SUPFAM" id="SSF52172">
    <property type="entry name" value="CheY-like"/>
    <property type="match status" value="1"/>
</dbReference>
<evidence type="ECO:0000313" key="7">
    <source>
        <dbReference type="Proteomes" id="UP000743107"/>
    </source>
</evidence>
<dbReference type="AlphaFoldDB" id="A0A6L5A2S0"/>
<dbReference type="PROSITE" id="PS50930">
    <property type="entry name" value="HTH_LYTTR"/>
    <property type="match status" value="1"/>
</dbReference>
<protein>
    <submittedName>
        <fullName evidence="5">LytTR family transcriptional regulator DNA-binding domain-containing protein</fullName>
    </submittedName>
    <submittedName>
        <fullName evidence="4">Response regulator</fullName>
    </submittedName>
</protein>
<dbReference type="EMBL" id="WENB01000001">
    <property type="protein sequence ID" value="KAF0414815.1"/>
    <property type="molecule type" value="Genomic_DNA"/>
</dbReference>
<evidence type="ECO:0000259" key="3">
    <source>
        <dbReference type="PROSITE" id="PS50930"/>
    </source>
</evidence>